<name>M8BIA6_AEGTA</name>
<dbReference type="PANTHER" id="PTHR31264">
    <property type="entry name" value="OS07G0554500 PROTEIN-RELATED"/>
    <property type="match status" value="1"/>
</dbReference>
<dbReference type="SUPFAM" id="SSF81383">
    <property type="entry name" value="F-box domain"/>
    <property type="match status" value="1"/>
</dbReference>
<dbReference type="InterPro" id="IPR036047">
    <property type="entry name" value="F-box-like_dom_sf"/>
</dbReference>
<dbReference type="AlphaFoldDB" id="M8BIA6"/>
<evidence type="ECO:0000313" key="1">
    <source>
        <dbReference type="EnsemblPlants" id="EMT24725"/>
    </source>
</evidence>
<dbReference type="EnsemblPlants" id="EMT24725">
    <property type="protein sequence ID" value="EMT24725"/>
    <property type="gene ID" value="F775_01576"/>
</dbReference>
<accession>M8BIA6</accession>
<protein>
    <submittedName>
        <fullName evidence="1">Uncharacterized protein</fullName>
    </submittedName>
</protein>
<dbReference type="Gene3D" id="1.20.1280.50">
    <property type="match status" value="1"/>
</dbReference>
<proteinExistence type="predicted"/>
<reference evidence="1" key="1">
    <citation type="submission" date="2015-06" db="UniProtKB">
        <authorList>
            <consortium name="EnsemblPlants"/>
        </authorList>
    </citation>
    <scope>IDENTIFICATION</scope>
</reference>
<organism evidence="1">
    <name type="scientific">Aegilops tauschii</name>
    <name type="common">Tausch's goatgrass</name>
    <name type="synonym">Aegilops squarrosa</name>
    <dbReference type="NCBI Taxonomy" id="37682"/>
    <lineage>
        <taxon>Eukaryota</taxon>
        <taxon>Viridiplantae</taxon>
        <taxon>Streptophyta</taxon>
        <taxon>Embryophyta</taxon>
        <taxon>Tracheophyta</taxon>
        <taxon>Spermatophyta</taxon>
        <taxon>Magnoliopsida</taxon>
        <taxon>Liliopsida</taxon>
        <taxon>Poales</taxon>
        <taxon>Poaceae</taxon>
        <taxon>BOP clade</taxon>
        <taxon>Pooideae</taxon>
        <taxon>Triticodae</taxon>
        <taxon>Triticeae</taxon>
        <taxon>Triticinae</taxon>
        <taxon>Aegilops</taxon>
    </lineage>
</organism>
<dbReference type="Pfam" id="PF12937">
    <property type="entry name" value="F-box-like"/>
    <property type="match status" value="1"/>
</dbReference>
<dbReference type="Pfam" id="PF23635">
    <property type="entry name" value="Beta-prop_AT5G49610-like"/>
    <property type="match status" value="1"/>
</dbReference>
<sequence>MDSLPIPDEMMVEIFLRLANPRDLVRASAACVSFRRLVADGNFLRRYRRIHAPPLLGFLARRPYDKHPRFHPAVAPHPSAPAASAIALAGDFSFSFLPGPAHDYGVRDVRCGRVLLITSSYDNYSLVVCDPLHRQYVLLPPIPDDLAASMENENPLRGKLPRLFETFLLPAGDDDEEETSFRVIWMAMSGIKLATFIFSSKTGQWRAGPSTRWSGMHLLSRQQYAYGCFFWLTNLREMLLLDTRGMEFFCAAAPPRARGLSVSDMAIVEEGEGKLVMFVHASARSCRKYTIRINNGGTSSHWEMEMEMKMPVGSNYFFIGSKGRHAFICRHSTSWLYSGCFSLDSKTFLLKRRYLCRVP</sequence>
<dbReference type="InterPro" id="IPR001810">
    <property type="entry name" value="F-box_dom"/>
</dbReference>
<dbReference type="PANTHER" id="PTHR31264:SF23">
    <property type="entry name" value="F-BOX DOMAIN-CONTAINING PROTEIN"/>
    <property type="match status" value="1"/>
</dbReference>
<dbReference type="CDD" id="cd09917">
    <property type="entry name" value="F-box_SF"/>
    <property type="match status" value="1"/>
</dbReference>
<dbReference type="SMART" id="SM00256">
    <property type="entry name" value="FBOX"/>
    <property type="match status" value="1"/>
</dbReference>
<dbReference type="InterPro" id="IPR056594">
    <property type="entry name" value="AT5G49610-like_b-prop"/>
</dbReference>